<evidence type="ECO:0000313" key="3">
    <source>
        <dbReference type="EMBL" id="TGG40457.1"/>
    </source>
</evidence>
<feature type="chain" id="PRO_5021312216" evidence="2">
    <location>
        <begin position="28"/>
        <end position="70"/>
    </location>
</feature>
<proteinExistence type="predicted"/>
<evidence type="ECO:0000256" key="1">
    <source>
        <dbReference type="SAM" id="MobiDB-lite"/>
    </source>
</evidence>
<organism evidence="3 4">
    <name type="scientific">Duncaniella freteri</name>
    <dbReference type="NCBI Taxonomy" id="2530391"/>
    <lineage>
        <taxon>Bacteria</taxon>
        <taxon>Pseudomonadati</taxon>
        <taxon>Bacteroidota</taxon>
        <taxon>Bacteroidia</taxon>
        <taxon>Bacteroidales</taxon>
        <taxon>Muribaculaceae</taxon>
        <taxon>Duncaniella</taxon>
    </lineage>
</organism>
<keyword evidence="4" id="KW-1185">Reference proteome</keyword>
<reference evidence="3 4" key="1">
    <citation type="submission" date="2019-02" db="EMBL/GenBank/DDBJ databases">
        <title>Isolation and identification of novel species under the genus Muribaculum.</title>
        <authorList>
            <person name="Miyake S."/>
            <person name="Ding Y."/>
            <person name="Low A."/>
            <person name="Soh M."/>
            <person name="Seedorf H."/>
        </authorList>
    </citation>
    <scope>NUCLEOTIDE SEQUENCE [LARGE SCALE GENOMIC DNA]</scope>
    <source>
        <strain evidence="3 4">TLL-A3</strain>
    </source>
</reference>
<dbReference type="Proteomes" id="UP000297635">
    <property type="component" value="Unassembled WGS sequence"/>
</dbReference>
<keyword evidence="2" id="KW-0732">Signal</keyword>
<evidence type="ECO:0000256" key="2">
    <source>
        <dbReference type="SAM" id="SignalP"/>
    </source>
</evidence>
<dbReference type="AlphaFoldDB" id="A0A4Z0V8I2"/>
<feature type="signal peptide" evidence="2">
    <location>
        <begin position="1"/>
        <end position="27"/>
    </location>
</feature>
<name>A0A4Z0V8I2_9BACT</name>
<dbReference type="RefSeq" id="WP_135471469.1">
    <property type="nucleotide sequence ID" value="NZ_CASCNC010000046.1"/>
</dbReference>
<accession>A0A4Z0V8I2</accession>
<protein>
    <submittedName>
        <fullName evidence="3">Uncharacterized protein</fullName>
    </submittedName>
</protein>
<sequence length="70" mass="8265">MRLRKVSKLLIAMCAILVLSVSMPSCGTMHSYWGVEHEYEFPDGVYGHGHYKPKHKKHKHKKPKKHHHRH</sequence>
<gene>
    <name evidence="3" type="ORF">EZ315_07110</name>
</gene>
<evidence type="ECO:0000313" key="4">
    <source>
        <dbReference type="Proteomes" id="UP000297635"/>
    </source>
</evidence>
<dbReference type="GeneID" id="82149557"/>
<feature type="region of interest" description="Disordered" evidence="1">
    <location>
        <begin position="49"/>
        <end position="70"/>
    </location>
</feature>
<dbReference type="EMBL" id="SJSA01000001">
    <property type="protein sequence ID" value="TGG40457.1"/>
    <property type="molecule type" value="Genomic_DNA"/>
</dbReference>
<comment type="caution">
    <text evidence="3">The sequence shown here is derived from an EMBL/GenBank/DDBJ whole genome shotgun (WGS) entry which is preliminary data.</text>
</comment>